<name>A0ABS7UAX3_9ACTN</name>
<evidence type="ECO:0000256" key="1">
    <source>
        <dbReference type="SAM" id="MobiDB-lite"/>
    </source>
</evidence>
<proteinExistence type="predicted"/>
<evidence type="ECO:0000313" key="3">
    <source>
        <dbReference type="Proteomes" id="UP000780875"/>
    </source>
</evidence>
<feature type="region of interest" description="Disordered" evidence="1">
    <location>
        <begin position="1"/>
        <end position="20"/>
    </location>
</feature>
<sequence length="68" mass="7801">MSTDSPTTTSDPTRRHPMEFSSVTLNAELARQELRERTAHATEPRIPATAYRHLLAQRLRRVADRIDT</sequence>
<gene>
    <name evidence="2" type="ORF">K8U61_06840</name>
</gene>
<comment type="caution">
    <text evidence="2">The sequence shown here is derived from an EMBL/GenBank/DDBJ whole genome shotgun (WGS) entry which is preliminary data.</text>
</comment>
<evidence type="ECO:0000313" key="2">
    <source>
        <dbReference type="EMBL" id="MBZ5737871.1"/>
    </source>
</evidence>
<protein>
    <submittedName>
        <fullName evidence="2">Uncharacterized protein</fullName>
    </submittedName>
</protein>
<dbReference type="RefSeq" id="WP_224122248.1">
    <property type="nucleotide sequence ID" value="NZ_JAIQZJ010000003.1"/>
</dbReference>
<dbReference type="Proteomes" id="UP000780875">
    <property type="component" value="Unassembled WGS sequence"/>
</dbReference>
<accession>A0ABS7UAX3</accession>
<keyword evidence="3" id="KW-1185">Reference proteome</keyword>
<organism evidence="2 3">
    <name type="scientific">Nocardioides mangrovi</name>
    <dbReference type="NCBI Taxonomy" id="2874580"/>
    <lineage>
        <taxon>Bacteria</taxon>
        <taxon>Bacillati</taxon>
        <taxon>Actinomycetota</taxon>
        <taxon>Actinomycetes</taxon>
        <taxon>Propionibacteriales</taxon>
        <taxon>Nocardioidaceae</taxon>
        <taxon>Nocardioides</taxon>
    </lineage>
</organism>
<feature type="compositionally biased region" description="Low complexity" evidence="1">
    <location>
        <begin position="1"/>
        <end position="11"/>
    </location>
</feature>
<dbReference type="EMBL" id="JAIQZJ010000003">
    <property type="protein sequence ID" value="MBZ5737871.1"/>
    <property type="molecule type" value="Genomic_DNA"/>
</dbReference>
<reference evidence="2 3" key="1">
    <citation type="submission" date="2021-09" db="EMBL/GenBank/DDBJ databases">
        <title>Whole genome sequence of Nocardioides sp. GBK3QG-3.</title>
        <authorList>
            <person name="Tuo L."/>
        </authorList>
    </citation>
    <scope>NUCLEOTIDE SEQUENCE [LARGE SCALE GENOMIC DNA]</scope>
    <source>
        <strain evidence="2 3">GBK3QG-3</strain>
    </source>
</reference>